<dbReference type="Gene3D" id="1.10.1200.10">
    <property type="entry name" value="ACP-like"/>
    <property type="match status" value="1"/>
</dbReference>
<comment type="caution">
    <text evidence="4">The sequence shown here is derived from an EMBL/GenBank/DDBJ whole genome shotgun (WGS) entry which is preliminary data.</text>
</comment>
<accession>A0ABW7U020</accession>
<keyword evidence="2" id="KW-0597">Phosphoprotein</keyword>
<name>A0ABW7U020_9ACTN</name>
<dbReference type="InterPro" id="IPR020806">
    <property type="entry name" value="PKS_PP-bd"/>
</dbReference>
<dbReference type="Pfam" id="PF00550">
    <property type="entry name" value="PP-binding"/>
    <property type="match status" value="1"/>
</dbReference>
<evidence type="ECO:0000313" key="5">
    <source>
        <dbReference type="Proteomes" id="UP001611339"/>
    </source>
</evidence>
<evidence type="ECO:0000313" key="4">
    <source>
        <dbReference type="EMBL" id="MFI1712123.1"/>
    </source>
</evidence>
<protein>
    <submittedName>
        <fullName evidence="4">Acyl carrier protein</fullName>
    </submittedName>
</protein>
<proteinExistence type="predicted"/>
<feature type="domain" description="Carrier" evidence="3">
    <location>
        <begin position="3"/>
        <end position="81"/>
    </location>
</feature>
<dbReference type="SUPFAM" id="SSF47336">
    <property type="entry name" value="ACP-like"/>
    <property type="match status" value="1"/>
</dbReference>
<dbReference type="PROSITE" id="PS00012">
    <property type="entry name" value="PHOSPHOPANTETHEINE"/>
    <property type="match status" value="1"/>
</dbReference>
<organism evidence="4 5">
    <name type="scientific">Streptomyces litmocidini</name>
    <dbReference type="NCBI Taxonomy" id="67318"/>
    <lineage>
        <taxon>Bacteria</taxon>
        <taxon>Bacillati</taxon>
        <taxon>Actinomycetota</taxon>
        <taxon>Actinomycetes</taxon>
        <taxon>Kitasatosporales</taxon>
        <taxon>Streptomycetaceae</taxon>
        <taxon>Streptomyces</taxon>
    </lineage>
</organism>
<dbReference type="PROSITE" id="PS50075">
    <property type="entry name" value="CARRIER"/>
    <property type="match status" value="1"/>
</dbReference>
<dbReference type="Proteomes" id="UP001611339">
    <property type="component" value="Unassembled WGS sequence"/>
</dbReference>
<dbReference type="EMBL" id="JBIRUI010000001">
    <property type="protein sequence ID" value="MFI1712123.1"/>
    <property type="molecule type" value="Genomic_DNA"/>
</dbReference>
<gene>
    <name evidence="4" type="ORF">ACH407_00850</name>
</gene>
<dbReference type="InterPro" id="IPR006162">
    <property type="entry name" value="Ppantetheine_attach_site"/>
</dbReference>
<sequence>MKQLTTDGLMEIIRDCAGEGDPVEATDRPEDLEFTALGYDSLALLETLSRLERVFGVAIEDDEFARAKTPAQLTTLVNRLLAESS</sequence>
<dbReference type="InterPro" id="IPR009081">
    <property type="entry name" value="PP-bd_ACP"/>
</dbReference>
<keyword evidence="5" id="KW-1185">Reference proteome</keyword>
<evidence type="ECO:0000256" key="2">
    <source>
        <dbReference type="ARBA" id="ARBA00022553"/>
    </source>
</evidence>
<dbReference type="RefSeq" id="WP_123456840.1">
    <property type="nucleotide sequence ID" value="NZ_JBEYXG010000015.1"/>
</dbReference>
<keyword evidence="1" id="KW-0596">Phosphopantetheine</keyword>
<dbReference type="SMART" id="SM00823">
    <property type="entry name" value="PKS_PP"/>
    <property type="match status" value="1"/>
</dbReference>
<dbReference type="InterPro" id="IPR036736">
    <property type="entry name" value="ACP-like_sf"/>
</dbReference>
<evidence type="ECO:0000259" key="3">
    <source>
        <dbReference type="PROSITE" id="PS50075"/>
    </source>
</evidence>
<reference evidence="4 5" key="1">
    <citation type="submission" date="2024-10" db="EMBL/GenBank/DDBJ databases">
        <title>The Natural Products Discovery Center: Release of the First 8490 Sequenced Strains for Exploring Actinobacteria Biosynthetic Diversity.</title>
        <authorList>
            <person name="Kalkreuter E."/>
            <person name="Kautsar S.A."/>
            <person name="Yang D."/>
            <person name="Bader C.D."/>
            <person name="Teijaro C.N."/>
            <person name="Fluegel L."/>
            <person name="Davis C.M."/>
            <person name="Simpson J.R."/>
            <person name="Lauterbach L."/>
            <person name="Steele A.D."/>
            <person name="Gui C."/>
            <person name="Meng S."/>
            <person name="Li G."/>
            <person name="Viehrig K."/>
            <person name="Ye F."/>
            <person name="Su P."/>
            <person name="Kiefer A.F."/>
            <person name="Nichols A."/>
            <person name="Cepeda A.J."/>
            <person name="Yan W."/>
            <person name="Fan B."/>
            <person name="Jiang Y."/>
            <person name="Adhikari A."/>
            <person name="Zheng C.-J."/>
            <person name="Schuster L."/>
            <person name="Cowan T.M."/>
            <person name="Smanski M.J."/>
            <person name="Chevrette M.G."/>
            <person name="De Carvalho L.P.S."/>
            <person name="Shen B."/>
        </authorList>
    </citation>
    <scope>NUCLEOTIDE SEQUENCE [LARGE SCALE GENOMIC DNA]</scope>
    <source>
        <strain evidence="4 5">NPDC020602</strain>
    </source>
</reference>
<evidence type="ECO:0000256" key="1">
    <source>
        <dbReference type="ARBA" id="ARBA00022450"/>
    </source>
</evidence>